<dbReference type="InterPro" id="IPR038570">
    <property type="entry name" value="HicA_sf"/>
</dbReference>
<name>A0A1F7WSJ4_9BACT</name>
<dbReference type="Pfam" id="PF07927">
    <property type="entry name" value="HicA_toxin"/>
    <property type="match status" value="1"/>
</dbReference>
<accession>A0A1F7WSJ4</accession>
<keyword evidence="6" id="KW-0694">RNA-binding</keyword>
<dbReference type="EMBL" id="MGFH01000100">
    <property type="protein sequence ID" value="OGM05752.1"/>
    <property type="molecule type" value="Genomic_DNA"/>
</dbReference>
<organism evidence="8 9">
    <name type="scientific">Candidatus Wallbacteria bacterium GWC2_49_35</name>
    <dbReference type="NCBI Taxonomy" id="1817813"/>
    <lineage>
        <taxon>Bacteria</taxon>
        <taxon>Candidatus Walliibacteriota</taxon>
    </lineage>
</organism>
<dbReference type="GO" id="GO:0016787">
    <property type="term" value="F:hydrolase activity"/>
    <property type="evidence" value="ECO:0007669"/>
    <property type="project" value="UniProtKB-KW"/>
</dbReference>
<dbReference type="GO" id="GO:0004519">
    <property type="term" value="F:endonuclease activity"/>
    <property type="evidence" value="ECO:0007669"/>
    <property type="project" value="UniProtKB-KW"/>
</dbReference>
<keyword evidence="5" id="KW-0378">Hydrolase</keyword>
<gene>
    <name evidence="8" type="ORF">A2008_13940</name>
</gene>
<keyword evidence="2" id="KW-1277">Toxin-antitoxin system</keyword>
<dbReference type="GO" id="GO:0003729">
    <property type="term" value="F:mRNA binding"/>
    <property type="evidence" value="ECO:0007669"/>
    <property type="project" value="InterPro"/>
</dbReference>
<evidence type="ECO:0000313" key="9">
    <source>
        <dbReference type="Proteomes" id="UP000178735"/>
    </source>
</evidence>
<reference evidence="8 9" key="1">
    <citation type="journal article" date="2016" name="Nat. Commun.">
        <title>Thousands of microbial genomes shed light on interconnected biogeochemical processes in an aquifer system.</title>
        <authorList>
            <person name="Anantharaman K."/>
            <person name="Brown C.T."/>
            <person name="Hug L.A."/>
            <person name="Sharon I."/>
            <person name="Castelle C.J."/>
            <person name="Probst A.J."/>
            <person name="Thomas B.C."/>
            <person name="Singh A."/>
            <person name="Wilkins M.J."/>
            <person name="Karaoz U."/>
            <person name="Brodie E.L."/>
            <person name="Williams K.H."/>
            <person name="Hubbard S.S."/>
            <person name="Banfield J.F."/>
        </authorList>
    </citation>
    <scope>NUCLEOTIDE SEQUENCE [LARGE SCALE GENOMIC DNA]</scope>
</reference>
<comment type="caution">
    <text evidence="8">The sequence shown here is derived from an EMBL/GenBank/DDBJ whole genome shotgun (WGS) entry which is preliminary data.</text>
</comment>
<dbReference type="Gene3D" id="3.30.920.30">
    <property type="entry name" value="Hypothetical protein"/>
    <property type="match status" value="1"/>
</dbReference>
<dbReference type="STRING" id="1817813.A2008_13940"/>
<evidence type="ECO:0008006" key="10">
    <source>
        <dbReference type="Google" id="ProtNLM"/>
    </source>
</evidence>
<evidence type="ECO:0000313" key="8">
    <source>
        <dbReference type="EMBL" id="OGM05752.1"/>
    </source>
</evidence>
<evidence type="ECO:0000256" key="4">
    <source>
        <dbReference type="ARBA" id="ARBA00022759"/>
    </source>
</evidence>
<dbReference type="AlphaFoldDB" id="A0A1F7WSJ4"/>
<dbReference type="SUPFAM" id="SSF54786">
    <property type="entry name" value="YcfA/nrd intein domain"/>
    <property type="match status" value="1"/>
</dbReference>
<dbReference type="Proteomes" id="UP000178735">
    <property type="component" value="Unassembled WGS sequence"/>
</dbReference>
<evidence type="ECO:0000256" key="1">
    <source>
        <dbReference type="ARBA" id="ARBA00006620"/>
    </source>
</evidence>
<keyword evidence="7" id="KW-0346">Stress response</keyword>
<keyword evidence="3" id="KW-0540">Nuclease</keyword>
<evidence type="ECO:0000256" key="5">
    <source>
        <dbReference type="ARBA" id="ARBA00022801"/>
    </source>
</evidence>
<evidence type="ECO:0000256" key="7">
    <source>
        <dbReference type="ARBA" id="ARBA00023016"/>
    </source>
</evidence>
<evidence type="ECO:0000256" key="6">
    <source>
        <dbReference type="ARBA" id="ARBA00022884"/>
    </source>
</evidence>
<comment type="similarity">
    <text evidence="1">Belongs to the HicA mRNA interferase family.</text>
</comment>
<evidence type="ECO:0000256" key="2">
    <source>
        <dbReference type="ARBA" id="ARBA00022649"/>
    </source>
</evidence>
<proteinExistence type="inferred from homology"/>
<dbReference type="InterPro" id="IPR012933">
    <property type="entry name" value="HicA_mRNA_interferase"/>
</dbReference>
<protein>
    <recommendedName>
        <fullName evidence="10">Addiction module toxin, HicA family</fullName>
    </recommendedName>
</protein>
<keyword evidence="4" id="KW-0255">Endonuclease</keyword>
<evidence type="ECO:0000256" key="3">
    <source>
        <dbReference type="ARBA" id="ARBA00022722"/>
    </source>
</evidence>
<sequence>MPRKILELIADLERAGFINRGGKGSHRNFIHPMAKVSVALSGNKGDDAKKYQEKKIKEAIEEASK</sequence>